<dbReference type="InterPro" id="IPR007422">
    <property type="entry name" value="Peptidase_Prp"/>
</dbReference>
<dbReference type="GO" id="GO:0006508">
    <property type="term" value="P:proteolysis"/>
    <property type="evidence" value="ECO:0007669"/>
    <property type="project" value="UniProtKB-KW"/>
</dbReference>
<dbReference type="PANTHER" id="PTHR39178">
    <property type="entry name" value="HYPOTHETICAL RIBOSOME-ASSOCIATED PROTEIN"/>
    <property type="match status" value="1"/>
</dbReference>
<evidence type="ECO:0000256" key="5">
    <source>
        <dbReference type="ARBA" id="ARBA00044503"/>
    </source>
</evidence>
<dbReference type="Pfam" id="PF04327">
    <property type="entry name" value="Peptidase_Prp"/>
    <property type="match status" value="1"/>
</dbReference>
<name>A0A5S5AXN9_9FIRM</name>
<evidence type="ECO:0000313" key="7">
    <source>
        <dbReference type="EMBL" id="TYP57590.1"/>
    </source>
</evidence>
<organism evidence="7 8">
    <name type="scientific">Thermosediminibacter litoriperuensis</name>
    <dbReference type="NCBI Taxonomy" id="291989"/>
    <lineage>
        <taxon>Bacteria</taxon>
        <taxon>Bacillati</taxon>
        <taxon>Bacillota</taxon>
        <taxon>Clostridia</taxon>
        <taxon>Thermosediminibacterales</taxon>
        <taxon>Thermosediminibacteraceae</taxon>
        <taxon>Thermosediminibacter</taxon>
    </lineage>
</organism>
<keyword evidence="8" id="KW-1185">Reference proteome</keyword>
<evidence type="ECO:0000256" key="2">
    <source>
        <dbReference type="ARBA" id="ARBA00022670"/>
    </source>
</evidence>
<keyword evidence="1" id="KW-0690">Ribosome biogenesis</keyword>
<keyword evidence="4" id="KW-0788">Thiol protease</keyword>
<dbReference type="Gene3D" id="3.30.70.1490">
    <property type="entry name" value="Cysteine protease Prp"/>
    <property type="match status" value="1"/>
</dbReference>
<protein>
    <recommendedName>
        <fullName evidence="6">Ribosomal processing cysteine protease Prp</fullName>
    </recommendedName>
</protein>
<proteinExistence type="inferred from homology"/>
<dbReference type="AlphaFoldDB" id="A0A5S5AXN9"/>
<dbReference type="Proteomes" id="UP000322294">
    <property type="component" value="Unassembled WGS sequence"/>
</dbReference>
<dbReference type="InterPro" id="IPR036764">
    <property type="entry name" value="Peptidase_Prp_sf"/>
</dbReference>
<keyword evidence="2" id="KW-0645">Protease</keyword>
<dbReference type="RefSeq" id="WP_148866396.1">
    <property type="nucleotide sequence ID" value="NZ_VNHO01000005.1"/>
</dbReference>
<dbReference type="GO" id="GO:0008234">
    <property type="term" value="F:cysteine-type peptidase activity"/>
    <property type="evidence" value="ECO:0007669"/>
    <property type="project" value="UniProtKB-KW"/>
</dbReference>
<evidence type="ECO:0000313" key="8">
    <source>
        <dbReference type="Proteomes" id="UP000322294"/>
    </source>
</evidence>
<comment type="caution">
    <text evidence="7">The sequence shown here is derived from an EMBL/GenBank/DDBJ whole genome shotgun (WGS) entry which is preliminary data.</text>
</comment>
<accession>A0A5S5AXN9</accession>
<gene>
    <name evidence="7" type="ORF">LZ11_00583</name>
</gene>
<dbReference type="PANTHER" id="PTHR39178:SF1">
    <property type="entry name" value="RIBOSOMAL-PROCESSING CYSTEINE PROTEASE PRP"/>
    <property type="match status" value="1"/>
</dbReference>
<keyword evidence="3" id="KW-0378">Hydrolase</keyword>
<evidence type="ECO:0000256" key="3">
    <source>
        <dbReference type="ARBA" id="ARBA00022801"/>
    </source>
</evidence>
<comment type="similarity">
    <text evidence="5">Belongs to the Prp family.</text>
</comment>
<evidence type="ECO:0000256" key="1">
    <source>
        <dbReference type="ARBA" id="ARBA00022517"/>
    </source>
</evidence>
<dbReference type="CDD" id="cd16332">
    <property type="entry name" value="Prp-like"/>
    <property type="match status" value="1"/>
</dbReference>
<dbReference type="OrthoDB" id="48998at2"/>
<evidence type="ECO:0000256" key="6">
    <source>
        <dbReference type="ARBA" id="ARBA00044538"/>
    </source>
</evidence>
<sequence length="112" mass="12031">MIKVTVVLDARGKIRELLIRGHAGYAEYGKDIVCAAVSALAETAVIGIEEVAGVNASLVKREGYFHLTVPQDDSEEKLSKAGIIIDTIVLGLKDIARTYPSHIKVETKRGGV</sequence>
<dbReference type="EMBL" id="VNHO01000005">
    <property type="protein sequence ID" value="TYP57590.1"/>
    <property type="molecule type" value="Genomic_DNA"/>
</dbReference>
<dbReference type="SUPFAM" id="SSF118010">
    <property type="entry name" value="TM1457-like"/>
    <property type="match status" value="1"/>
</dbReference>
<reference evidence="7 8" key="1">
    <citation type="submission" date="2019-07" db="EMBL/GenBank/DDBJ databases">
        <title>Genomic Encyclopedia of Type Strains, Phase I: the one thousand microbial genomes (KMG-I) project.</title>
        <authorList>
            <person name="Kyrpides N."/>
        </authorList>
    </citation>
    <scope>NUCLEOTIDE SEQUENCE [LARGE SCALE GENOMIC DNA]</scope>
    <source>
        <strain evidence="7 8">DSM 16647</strain>
    </source>
</reference>
<dbReference type="GO" id="GO:0042254">
    <property type="term" value="P:ribosome biogenesis"/>
    <property type="evidence" value="ECO:0007669"/>
    <property type="project" value="UniProtKB-KW"/>
</dbReference>
<evidence type="ECO:0000256" key="4">
    <source>
        <dbReference type="ARBA" id="ARBA00022807"/>
    </source>
</evidence>